<dbReference type="OrthoDB" id="9814738at2"/>
<evidence type="ECO:0000256" key="9">
    <source>
        <dbReference type="HAMAP-Rule" id="MF_01020"/>
    </source>
</evidence>
<dbReference type="InterPro" id="IPR008179">
    <property type="entry name" value="HisE"/>
</dbReference>
<keyword evidence="4 9" id="KW-0028">Amino-acid biosynthesis</keyword>
<dbReference type="GO" id="GO:0005524">
    <property type="term" value="F:ATP binding"/>
    <property type="evidence" value="ECO:0007669"/>
    <property type="project" value="UniProtKB-KW"/>
</dbReference>
<evidence type="ECO:0000313" key="11">
    <source>
        <dbReference type="Proteomes" id="UP000251075"/>
    </source>
</evidence>
<keyword evidence="8 9" id="KW-0368">Histidine biosynthesis</keyword>
<evidence type="ECO:0000256" key="4">
    <source>
        <dbReference type="ARBA" id="ARBA00022605"/>
    </source>
</evidence>
<gene>
    <name evidence="9" type="primary">hisE</name>
    <name evidence="10" type="ORF">CU669_00875</name>
</gene>
<dbReference type="Gene3D" id="1.10.287.1080">
    <property type="entry name" value="MazG-like"/>
    <property type="match status" value="1"/>
</dbReference>
<keyword evidence="6 9" id="KW-0378">Hydrolase</keyword>
<dbReference type="NCBIfam" id="TIGR03188">
    <property type="entry name" value="histidine_hisI"/>
    <property type="match status" value="1"/>
</dbReference>
<evidence type="ECO:0000256" key="5">
    <source>
        <dbReference type="ARBA" id="ARBA00022741"/>
    </source>
</evidence>
<dbReference type="InterPro" id="IPR021130">
    <property type="entry name" value="PRib-ATP_PPHydrolase-like"/>
</dbReference>
<comment type="subcellular location">
    <subcellularLocation>
        <location evidence="9">Cytoplasm</location>
    </subcellularLocation>
</comment>
<dbReference type="Proteomes" id="UP000251075">
    <property type="component" value="Unassembled WGS sequence"/>
</dbReference>
<evidence type="ECO:0000256" key="1">
    <source>
        <dbReference type="ARBA" id="ARBA00001460"/>
    </source>
</evidence>
<comment type="similarity">
    <text evidence="3 9">Belongs to the PRA-PH family.</text>
</comment>
<evidence type="ECO:0000256" key="8">
    <source>
        <dbReference type="ARBA" id="ARBA00023102"/>
    </source>
</evidence>
<evidence type="ECO:0000256" key="3">
    <source>
        <dbReference type="ARBA" id="ARBA00009392"/>
    </source>
</evidence>
<dbReference type="HAMAP" id="MF_01020">
    <property type="entry name" value="HisE"/>
    <property type="match status" value="1"/>
</dbReference>
<dbReference type="GO" id="GO:0004636">
    <property type="term" value="F:phosphoribosyl-ATP diphosphatase activity"/>
    <property type="evidence" value="ECO:0007669"/>
    <property type="project" value="UniProtKB-UniRule"/>
</dbReference>
<keyword evidence="5 9" id="KW-0547">Nucleotide-binding</keyword>
<dbReference type="PANTHER" id="PTHR42945">
    <property type="entry name" value="HISTIDINE BIOSYNTHESIS BIFUNCTIONAL PROTEIN"/>
    <property type="match status" value="1"/>
</dbReference>
<dbReference type="GO" id="GO:0005737">
    <property type="term" value="C:cytoplasm"/>
    <property type="evidence" value="ECO:0007669"/>
    <property type="project" value="UniProtKB-SubCell"/>
</dbReference>
<evidence type="ECO:0000256" key="6">
    <source>
        <dbReference type="ARBA" id="ARBA00022801"/>
    </source>
</evidence>
<dbReference type="UniPathway" id="UPA00031">
    <property type="reaction ID" value="UER00007"/>
</dbReference>
<reference evidence="10 11" key="1">
    <citation type="submission" date="2017-11" db="EMBL/GenBank/DDBJ databases">
        <title>Draft genome sequence of magnetotactic bacterium Magnetospirillum kuznetsovii LBB-42.</title>
        <authorList>
            <person name="Grouzdev D.S."/>
            <person name="Rysina M.S."/>
            <person name="Baslerov R.V."/>
            <person name="Koziaeva V."/>
        </authorList>
    </citation>
    <scope>NUCLEOTIDE SEQUENCE [LARGE SCALE GENOMIC DNA]</scope>
    <source>
        <strain evidence="10 11">LBB-42</strain>
    </source>
</reference>
<dbReference type="EC" id="3.6.1.31" evidence="9"/>
<dbReference type="NCBIfam" id="NF001611">
    <property type="entry name" value="PRK00400.1-3"/>
    <property type="match status" value="1"/>
</dbReference>
<dbReference type="NCBIfam" id="NF001613">
    <property type="entry name" value="PRK00400.1-5"/>
    <property type="match status" value="1"/>
</dbReference>
<keyword evidence="7 9" id="KW-0067">ATP-binding</keyword>
<comment type="pathway">
    <text evidence="2 9">Amino-acid biosynthesis; L-histidine biosynthesis; L-histidine from 5-phospho-alpha-D-ribose 1-diphosphate: step 2/9.</text>
</comment>
<comment type="catalytic activity">
    <reaction evidence="1 9">
        <text>1-(5-phospho-beta-D-ribosyl)-ATP + H2O = 1-(5-phospho-beta-D-ribosyl)-5'-AMP + diphosphate + H(+)</text>
        <dbReference type="Rhea" id="RHEA:22828"/>
        <dbReference type="ChEBI" id="CHEBI:15377"/>
        <dbReference type="ChEBI" id="CHEBI:15378"/>
        <dbReference type="ChEBI" id="CHEBI:33019"/>
        <dbReference type="ChEBI" id="CHEBI:59457"/>
        <dbReference type="ChEBI" id="CHEBI:73183"/>
        <dbReference type="EC" id="3.6.1.31"/>
    </reaction>
</comment>
<dbReference type="Pfam" id="PF01503">
    <property type="entry name" value="PRA-PH"/>
    <property type="match status" value="1"/>
</dbReference>
<evidence type="ECO:0000313" key="10">
    <source>
        <dbReference type="EMBL" id="RAU23690.1"/>
    </source>
</evidence>
<evidence type="ECO:0000256" key="7">
    <source>
        <dbReference type="ARBA" id="ARBA00022840"/>
    </source>
</evidence>
<keyword evidence="11" id="KW-1185">Reference proteome</keyword>
<dbReference type="RefSeq" id="WP_112141921.1">
    <property type="nucleotide sequence ID" value="NZ_PGTO01000001.1"/>
</dbReference>
<dbReference type="GO" id="GO:0000105">
    <property type="term" value="P:L-histidine biosynthetic process"/>
    <property type="evidence" value="ECO:0007669"/>
    <property type="project" value="UniProtKB-UniRule"/>
</dbReference>
<protein>
    <recommendedName>
        <fullName evidence="9">Phosphoribosyl-ATP pyrophosphatase</fullName>
        <shortName evidence="9">PRA-PH</shortName>
        <ecNumber evidence="9">3.6.1.31</ecNumber>
    </recommendedName>
</protein>
<accession>A0A364P336</accession>
<dbReference type="PANTHER" id="PTHR42945:SF1">
    <property type="entry name" value="HISTIDINE BIOSYNTHESIS BIFUNCTIONAL PROTEIN HIS7"/>
    <property type="match status" value="1"/>
</dbReference>
<organism evidence="10 11">
    <name type="scientific">Paramagnetospirillum kuznetsovii</name>
    <dbReference type="NCBI Taxonomy" id="2053833"/>
    <lineage>
        <taxon>Bacteria</taxon>
        <taxon>Pseudomonadati</taxon>
        <taxon>Pseudomonadota</taxon>
        <taxon>Alphaproteobacteria</taxon>
        <taxon>Rhodospirillales</taxon>
        <taxon>Magnetospirillaceae</taxon>
        <taxon>Paramagnetospirillum</taxon>
    </lineage>
</organism>
<proteinExistence type="inferred from homology"/>
<name>A0A364P336_9PROT</name>
<dbReference type="SUPFAM" id="SSF101386">
    <property type="entry name" value="all-alpha NTP pyrophosphatases"/>
    <property type="match status" value="1"/>
</dbReference>
<keyword evidence="9" id="KW-0963">Cytoplasm</keyword>
<comment type="caution">
    <text evidence="10">The sequence shown here is derived from an EMBL/GenBank/DDBJ whole genome shotgun (WGS) entry which is preliminary data.</text>
</comment>
<dbReference type="AlphaFoldDB" id="A0A364P336"/>
<evidence type="ECO:0000256" key="2">
    <source>
        <dbReference type="ARBA" id="ARBA00005204"/>
    </source>
</evidence>
<dbReference type="CDD" id="cd11534">
    <property type="entry name" value="NTP-PPase_HisIE_like"/>
    <property type="match status" value="1"/>
</dbReference>
<sequence length="109" mass="11841">MARDATVLDELYGVIASRKGTDPDKSYTAKLFSRGRGKIAQKFGEEAVEAVVAALSEGKDELVGESADTLYHLLVLWADCGIDPAKVWAELDRRVGTSGIDEKKSRAKK</sequence>
<dbReference type="EMBL" id="PGTO01000001">
    <property type="protein sequence ID" value="RAU23690.1"/>
    <property type="molecule type" value="Genomic_DNA"/>
</dbReference>